<dbReference type="Proteomes" id="UP000049077">
    <property type="component" value="Unassembled WGS sequence"/>
</dbReference>
<dbReference type="EMBL" id="CCJX01000029">
    <property type="protein sequence ID" value="CDS96134.1"/>
    <property type="molecule type" value="Genomic_DNA"/>
</dbReference>
<feature type="chain" id="PRO_5045075124" evidence="1">
    <location>
        <begin position="29"/>
        <end position="262"/>
    </location>
</feature>
<keyword evidence="3" id="KW-1185">Reference proteome</keyword>
<evidence type="ECO:0000256" key="1">
    <source>
        <dbReference type="SAM" id="SignalP"/>
    </source>
</evidence>
<proteinExistence type="predicted"/>
<dbReference type="GeneID" id="93903415"/>
<sequence>MILNYKKKKISINSLLWVILLSACSESASTTSTDSTGSEDNAENVLPLPEPVTYSSDGFFLSDHALLWMLVDTKRDKEGIIIGLFRWDSFYVTDSHSWENEQSLTTQGLTYETTDWQGSRLFDYGSNLMSNITFFDDFKEVSITARTQYYVFNESFTNKTPALIELSEVTGTHTNSDDGSTWYLQEDGYFIFNGECTISGIASKSDFYYNVVNVEATSCSDLTKNGADYNGIVVAFNYKGKRYLNGLFKNSSAILQANVTVN</sequence>
<feature type="signal peptide" evidence="1">
    <location>
        <begin position="1"/>
        <end position="28"/>
    </location>
</feature>
<organism evidence="2 3">
    <name type="scientific">Vibrio crassostreae</name>
    <dbReference type="NCBI Taxonomy" id="246167"/>
    <lineage>
        <taxon>Bacteria</taxon>
        <taxon>Pseudomonadati</taxon>
        <taxon>Pseudomonadota</taxon>
        <taxon>Gammaproteobacteria</taxon>
        <taxon>Vibrionales</taxon>
        <taxon>Vibrionaceae</taxon>
        <taxon>Vibrio</taxon>
    </lineage>
</organism>
<dbReference type="PROSITE" id="PS51257">
    <property type="entry name" value="PROKAR_LIPOPROTEIN"/>
    <property type="match status" value="1"/>
</dbReference>
<dbReference type="RefSeq" id="WP_048660699.1">
    <property type="nucleotide sequence ID" value="NZ_AP025478.1"/>
</dbReference>
<gene>
    <name evidence="2" type="ORF">VCR4J5_1240023</name>
</gene>
<reference evidence="2 3" key="1">
    <citation type="submission" date="2014-06" db="EMBL/GenBank/DDBJ databases">
        <authorList>
            <person name="Le Roux F."/>
        </authorList>
    </citation>
    <scope>NUCLEOTIDE SEQUENCE [LARGE SCALE GENOMIC DNA]</scope>
    <source>
        <strain evidence="2 3">J5-4</strain>
    </source>
</reference>
<evidence type="ECO:0000313" key="2">
    <source>
        <dbReference type="EMBL" id="CDS96134.1"/>
    </source>
</evidence>
<evidence type="ECO:0000313" key="3">
    <source>
        <dbReference type="Proteomes" id="UP000049077"/>
    </source>
</evidence>
<keyword evidence="1" id="KW-0732">Signal</keyword>
<name>A0ABM9QLM7_9VIBR</name>
<protein>
    <submittedName>
        <fullName evidence="2">Uncharacterized protein</fullName>
    </submittedName>
</protein>
<comment type="caution">
    <text evidence="2">The sequence shown here is derived from an EMBL/GenBank/DDBJ whole genome shotgun (WGS) entry which is preliminary data.</text>
</comment>
<accession>A0ABM9QLM7</accession>